<dbReference type="SUPFAM" id="SSF52172">
    <property type="entry name" value="CheY-like"/>
    <property type="match status" value="1"/>
</dbReference>
<dbReference type="STRING" id="515622.bpr_I2377"/>
<evidence type="ECO:0000259" key="10">
    <source>
        <dbReference type="PROSITE" id="PS50110"/>
    </source>
</evidence>
<keyword evidence="6" id="KW-0804">Transcription</keyword>
<dbReference type="SMART" id="SM00862">
    <property type="entry name" value="Trans_reg_C"/>
    <property type="match status" value="1"/>
</dbReference>
<keyword evidence="4" id="KW-0805">Transcription regulation</keyword>
<feature type="domain" description="Response regulatory" evidence="10">
    <location>
        <begin position="3"/>
        <end position="116"/>
    </location>
</feature>
<dbReference type="Pfam" id="PF00486">
    <property type="entry name" value="Trans_reg_C"/>
    <property type="match status" value="1"/>
</dbReference>
<dbReference type="AlphaFoldDB" id="E0RZJ4"/>
<dbReference type="InterPro" id="IPR001867">
    <property type="entry name" value="OmpR/PhoB-type_DNA-bd"/>
</dbReference>
<dbReference type="RefSeq" id="WP_013281763.1">
    <property type="nucleotide sequence ID" value="NC_014387.1"/>
</dbReference>
<evidence type="ECO:0000256" key="6">
    <source>
        <dbReference type="ARBA" id="ARBA00023163"/>
    </source>
</evidence>
<dbReference type="GO" id="GO:0006355">
    <property type="term" value="P:regulation of DNA-templated transcription"/>
    <property type="evidence" value="ECO:0007669"/>
    <property type="project" value="InterPro"/>
</dbReference>
<dbReference type="PROSITE" id="PS50110">
    <property type="entry name" value="RESPONSE_REGULATORY"/>
    <property type="match status" value="1"/>
</dbReference>
<dbReference type="InterPro" id="IPR036388">
    <property type="entry name" value="WH-like_DNA-bd_sf"/>
</dbReference>
<dbReference type="PROSITE" id="PS51755">
    <property type="entry name" value="OMPR_PHOB"/>
    <property type="match status" value="1"/>
</dbReference>
<dbReference type="SMART" id="SM00448">
    <property type="entry name" value="REC"/>
    <property type="match status" value="1"/>
</dbReference>
<gene>
    <name evidence="12" type="ordered locus">bpr_I2377</name>
</gene>
<evidence type="ECO:0000256" key="3">
    <source>
        <dbReference type="ARBA" id="ARBA00023012"/>
    </source>
</evidence>
<dbReference type="Pfam" id="PF00072">
    <property type="entry name" value="Response_reg"/>
    <property type="match status" value="1"/>
</dbReference>
<protein>
    <recommendedName>
        <fullName evidence="1">Stage 0 sporulation protein A homolog</fullName>
    </recommendedName>
</protein>
<organism evidence="12 13">
    <name type="scientific">Butyrivibrio proteoclasticus (strain ATCC 51982 / DSM 14932 / B316)</name>
    <name type="common">Clostridium proteoclasticum</name>
    <dbReference type="NCBI Taxonomy" id="515622"/>
    <lineage>
        <taxon>Bacteria</taxon>
        <taxon>Bacillati</taxon>
        <taxon>Bacillota</taxon>
        <taxon>Clostridia</taxon>
        <taxon>Lachnospirales</taxon>
        <taxon>Lachnospiraceae</taxon>
        <taxon>Butyrivibrio</taxon>
    </lineage>
</organism>
<dbReference type="Gene3D" id="3.40.50.2300">
    <property type="match status" value="1"/>
</dbReference>
<dbReference type="InterPro" id="IPR039420">
    <property type="entry name" value="WalR-like"/>
</dbReference>
<evidence type="ECO:0000256" key="7">
    <source>
        <dbReference type="ARBA" id="ARBA00024867"/>
    </source>
</evidence>
<evidence type="ECO:0000256" key="8">
    <source>
        <dbReference type="PROSITE-ProRule" id="PRU00169"/>
    </source>
</evidence>
<comment type="function">
    <text evidence="7">May play the central regulatory role in sporulation. It may be an element of the effector pathway responsible for the activation of sporulation genes in response to nutritional stress. Spo0A may act in concert with spo0H (a sigma factor) to control the expression of some genes that are critical to the sporulation process.</text>
</comment>
<proteinExistence type="predicted"/>
<dbReference type="KEGG" id="bpb:bpr_I2377"/>
<dbReference type="PANTHER" id="PTHR48111">
    <property type="entry name" value="REGULATOR OF RPOS"/>
    <property type="match status" value="1"/>
</dbReference>
<accession>E0RZJ4</accession>
<dbReference type="GO" id="GO:0000976">
    <property type="term" value="F:transcription cis-regulatory region binding"/>
    <property type="evidence" value="ECO:0007669"/>
    <property type="project" value="TreeGrafter"/>
</dbReference>
<sequence>MYKILMVDDDIEVLEINKKFFEEKNCKVEICSKSTQAMDLVRNFKPDCILLDVMMPELDGYALCKQIRGVTNVPVLFLSGKVSEDDKIEGFEVGGDDYIEKPYSLREVYVRIMAHIKRNSQKQVQKRDDMIIDLDPFFVDREKHKLFYRETEIPISNKEYDLILFLAQNPGKEITFEEIGLKLWGTYIETDRRSVMVNVSRLRKKIQDQTGVDNLIETVWSKGYKLVNPGR</sequence>
<feature type="domain" description="OmpR/PhoB-type" evidence="11">
    <location>
        <begin position="129"/>
        <end position="228"/>
    </location>
</feature>
<dbReference type="InterPro" id="IPR011006">
    <property type="entry name" value="CheY-like_superfamily"/>
</dbReference>
<dbReference type="CDD" id="cd17574">
    <property type="entry name" value="REC_OmpR"/>
    <property type="match status" value="1"/>
</dbReference>
<dbReference type="PANTHER" id="PTHR48111:SF1">
    <property type="entry name" value="TWO-COMPONENT RESPONSE REGULATOR ORR33"/>
    <property type="match status" value="1"/>
</dbReference>
<evidence type="ECO:0000256" key="2">
    <source>
        <dbReference type="ARBA" id="ARBA00022553"/>
    </source>
</evidence>
<evidence type="ECO:0000256" key="1">
    <source>
        <dbReference type="ARBA" id="ARBA00018672"/>
    </source>
</evidence>
<dbReference type="Gene3D" id="1.10.10.10">
    <property type="entry name" value="Winged helix-like DNA-binding domain superfamily/Winged helix DNA-binding domain"/>
    <property type="match status" value="1"/>
</dbReference>
<dbReference type="EMBL" id="CP001810">
    <property type="protein sequence ID" value="ADL35110.1"/>
    <property type="molecule type" value="Genomic_DNA"/>
</dbReference>
<evidence type="ECO:0000256" key="9">
    <source>
        <dbReference type="PROSITE-ProRule" id="PRU01091"/>
    </source>
</evidence>
<feature type="modified residue" description="4-aspartylphosphate" evidence="8">
    <location>
        <position position="52"/>
    </location>
</feature>
<reference evidence="12 13" key="1">
    <citation type="journal article" date="2010" name="PLoS ONE">
        <title>The glycobiome of the rumen bacterium Butyrivibrio proteoclasticus B316(T) highlights adaptation to a polysaccharide-rich environment.</title>
        <authorList>
            <person name="Kelly W.J."/>
            <person name="Leahy S.C."/>
            <person name="Altermann E."/>
            <person name="Yeoman C.J."/>
            <person name="Dunne J.C."/>
            <person name="Kong Z."/>
            <person name="Pacheco D.M."/>
            <person name="Li D."/>
            <person name="Noel S.J."/>
            <person name="Moon C.D."/>
            <person name="Cookson A.L."/>
            <person name="Attwood G.T."/>
        </authorList>
    </citation>
    <scope>NUCLEOTIDE SEQUENCE [LARGE SCALE GENOMIC DNA]</scope>
    <source>
        <strain evidence="13">ATCC 51982 / DSM 14932 / B316</strain>
    </source>
</reference>
<dbReference type="CDD" id="cd00383">
    <property type="entry name" value="trans_reg_C"/>
    <property type="match status" value="1"/>
</dbReference>
<dbReference type="GO" id="GO:0032993">
    <property type="term" value="C:protein-DNA complex"/>
    <property type="evidence" value="ECO:0007669"/>
    <property type="project" value="TreeGrafter"/>
</dbReference>
<keyword evidence="3" id="KW-0902">Two-component regulatory system</keyword>
<dbReference type="GO" id="GO:0005829">
    <property type="term" value="C:cytosol"/>
    <property type="evidence" value="ECO:0007669"/>
    <property type="project" value="TreeGrafter"/>
</dbReference>
<evidence type="ECO:0000256" key="5">
    <source>
        <dbReference type="ARBA" id="ARBA00023125"/>
    </source>
</evidence>
<dbReference type="Proteomes" id="UP000001299">
    <property type="component" value="Chromosome 1"/>
</dbReference>
<name>E0RZJ4_BUTPB</name>
<dbReference type="HOGENOM" id="CLU_000445_30_4_9"/>
<evidence type="ECO:0000256" key="4">
    <source>
        <dbReference type="ARBA" id="ARBA00023015"/>
    </source>
</evidence>
<feature type="DNA-binding region" description="OmpR/PhoB-type" evidence="9">
    <location>
        <begin position="129"/>
        <end position="228"/>
    </location>
</feature>
<keyword evidence="13" id="KW-1185">Reference proteome</keyword>
<dbReference type="eggNOG" id="COG0745">
    <property type="taxonomic scope" value="Bacteria"/>
</dbReference>
<dbReference type="GO" id="GO:0000156">
    <property type="term" value="F:phosphorelay response regulator activity"/>
    <property type="evidence" value="ECO:0007669"/>
    <property type="project" value="TreeGrafter"/>
</dbReference>
<dbReference type="InterPro" id="IPR016032">
    <property type="entry name" value="Sig_transdc_resp-reg_C-effctor"/>
</dbReference>
<keyword evidence="5 9" id="KW-0238">DNA-binding</keyword>
<dbReference type="SUPFAM" id="SSF46894">
    <property type="entry name" value="C-terminal effector domain of the bipartite response regulators"/>
    <property type="match status" value="1"/>
</dbReference>
<evidence type="ECO:0000259" key="11">
    <source>
        <dbReference type="PROSITE" id="PS51755"/>
    </source>
</evidence>
<evidence type="ECO:0000313" key="12">
    <source>
        <dbReference type="EMBL" id="ADL35110.1"/>
    </source>
</evidence>
<evidence type="ECO:0000313" key="13">
    <source>
        <dbReference type="Proteomes" id="UP000001299"/>
    </source>
</evidence>
<keyword evidence="2 8" id="KW-0597">Phosphoprotein</keyword>
<dbReference type="InterPro" id="IPR001789">
    <property type="entry name" value="Sig_transdc_resp-reg_receiver"/>
</dbReference>